<keyword evidence="1" id="KW-0812">Transmembrane</keyword>
<feature type="transmembrane region" description="Helical" evidence="1">
    <location>
        <begin position="50"/>
        <end position="68"/>
    </location>
</feature>
<proteinExistence type="predicted"/>
<gene>
    <name evidence="2" type="ORF">AB7Z85_04465</name>
</gene>
<name>A0ABV4A5Q6_9ENTR</name>
<feature type="transmembrane region" description="Helical" evidence="1">
    <location>
        <begin position="75"/>
        <end position="93"/>
    </location>
</feature>
<protein>
    <submittedName>
        <fullName evidence="2">Uncharacterized protein</fullName>
    </submittedName>
</protein>
<keyword evidence="3" id="KW-1185">Reference proteome</keyword>
<accession>A0ABV4A5Q6</accession>
<keyword evidence="1" id="KW-0472">Membrane</keyword>
<evidence type="ECO:0000313" key="3">
    <source>
        <dbReference type="Proteomes" id="UP001561463"/>
    </source>
</evidence>
<evidence type="ECO:0000256" key="1">
    <source>
        <dbReference type="SAM" id="Phobius"/>
    </source>
</evidence>
<keyword evidence="1" id="KW-1133">Transmembrane helix</keyword>
<organism evidence="2 3">
    <name type="scientific">Pseudenterobacter timonensis</name>
    <dbReference type="NCBI Taxonomy" id="1755099"/>
    <lineage>
        <taxon>Bacteria</taxon>
        <taxon>Pseudomonadati</taxon>
        <taxon>Pseudomonadota</taxon>
        <taxon>Gammaproteobacteria</taxon>
        <taxon>Enterobacterales</taxon>
        <taxon>Enterobacteriaceae</taxon>
        <taxon>Pseudenterobacter</taxon>
    </lineage>
</organism>
<dbReference type="RefSeq" id="WP_369496977.1">
    <property type="nucleotide sequence ID" value="NZ_JBFZPZ010000002.1"/>
</dbReference>
<sequence>MKTKMQMLGWLLFIVGLLIMISLSGSEYQWMRDMDPTITTLPQDNGNRAIVRGFIFSILMIIQLILCFSSSFRTGRIFSGVGFLLLIFTGWYSE</sequence>
<dbReference type="Proteomes" id="UP001561463">
    <property type="component" value="Unassembled WGS sequence"/>
</dbReference>
<evidence type="ECO:0000313" key="2">
    <source>
        <dbReference type="EMBL" id="MEX9251770.1"/>
    </source>
</evidence>
<comment type="caution">
    <text evidence="2">The sequence shown here is derived from an EMBL/GenBank/DDBJ whole genome shotgun (WGS) entry which is preliminary data.</text>
</comment>
<dbReference type="EMBL" id="JBFZPZ010000002">
    <property type="protein sequence ID" value="MEX9251770.1"/>
    <property type="molecule type" value="Genomic_DNA"/>
</dbReference>
<reference evidence="2 3" key="1">
    <citation type="submission" date="2024-03" db="EMBL/GenBank/DDBJ databases">
        <title>Role of Flies in the Dissemination of Carbapenem-Resistant Enterobacteriaceae (CRE): An Epidemiological and Genomic Study in China.</title>
        <authorList>
            <person name="Chen K."/>
            <person name="Zhang R."/>
            <person name="Chen S."/>
        </authorList>
    </citation>
    <scope>NUCLEOTIDE SEQUENCE [LARGE SCALE GENOMIC DNA]</scope>
    <source>
        <strain evidence="3">fly-313</strain>
    </source>
</reference>